<organism evidence="1 2">
    <name type="scientific">Trachymyrmex cornetzi</name>
    <dbReference type="NCBI Taxonomy" id="471704"/>
    <lineage>
        <taxon>Eukaryota</taxon>
        <taxon>Metazoa</taxon>
        <taxon>Ecdysozoa</taxon>
        <taxon>Arthropoda</taxon>
        <taxon>Hexapoda</taxon>
        <taxon>Insecta</taxon>
        <taxon>Pterygota</taxon>
        <taxon>Neoptera</taxon>
        <taxon>Endopterygota</taxon>
        <taxon>Hymenoptera</taxon>
        <taxon>Apocrita</taxon>
        <taxon>Aculeata</taxon>
        <taxon>Formicoidea</taxon>
        <taxon>Formicidae</taxon>
        <taxon>Myrmicinae</taxon>
        <taxon>Trachymyrmex</taxon>
    </lineage>
</organism>
<protein>
    <submittedName>
        <fullName evidence="1">Uncharacterized protein</fullName>
    </submittedName>
</protein>
<proteinExistence type="predicted"/>
<accession>A0A195DJ77</accession>
<gene>
    <name evidence="1" type="ORF">ALC57_15008</name>
</gene>
<evidence type="ECO:0000313" key="1">
    <source>
        <dbReference type="EMBL" id="KYN12943.1"/>
    </source>
</evidence>
<name>A0A195DJ77_9HYME</name>
<dbReference type="EMBL" id="KQ980800">
    <property type="protein sequence ID" value="KYN12943.1"/>
    <property type="molecule type" value="Genomic_DNA"/>
</dbReference>
<evidence type="ECO:0000313" key="2">
    <source>
        <dbReference type="Proteomes" id="UP000078492"/>
    </source>
</evidence>
<keyword evidence="2" id="KW-1185">Reference proteome</keyword>
<dbReference type="Proteomes" id="UP000078492">
    <property type="component" value="Unassembled WGS sequence"/>
</dbReference>
<dbReference type="AlphaFoldDB" id="A0A195DJ77"/>
<sequence>MLVYYWFDGQTRPKLVEVLVSGSDDFSPYSNVFSIAIPYQEWACILRNWHRFKQSITYHVMVQYNSQGLKTSLWKVKMPV</sequence>
<reference evidence="1 2" key="1">
    <citation type="submission" date="2015-09" db="EMBL/GenBank/DDBJ databases">
        <title>Trachymyrmex cornetzi WGS genome.</title>
        <authorList>
            <person name="Nygaard S."/>
            <person name="Hu H."/>
            <person name="Boomsma J."/>
            <person name="Zhang G."/>
        </authorList>
    </citation>
    <scope>NUCLEOTIDE SEQUENCE [LARGE SCALE GENOMIC DNA]</scope>
    <source>
        <strain evidence="1">Tcor2-1</strain>
        <tissue evidence="1">Whole body</tissue>
    </source>
</reference>